<keyword evidence="2" id="KW-0472">Membrane</keyword>
<keyword evidence="2" id="KW-0812">Transmembrane</keyword>
<feature type="region of interest" description="Disordered" evidence="1">
    <location>
        <begin position="90"/>
        <end position="110"/>
    </location>
</feature>
<keyword evidence="2" id="KW-1133">Transmembrane helix</keyword>
<gene>
    <name evidence="3" type="ORF">ACF05T_12720</name>
</gene>
<keyword evidence="4" id="KW-1185">Reference proteome</keyword>
<evidence type="ECO:0000256" key="2">
    <source>
        <dbReference type="SAM" id="Phobius"/>
    </source>
</evidence>
<dbReference type="EMBL" id="JBIBSM010000005">
    <property type="protein sequence ID" value="MFF8276955.1"/>
    <property type="molecule type" value="Genomic_DNA"/>
</dbReference>
<evidence type="ECO:0000313" key="4">
    <source>
        <dbReference type="Proteomes" id="UP001603013"/>
    </source>
</evidence>
<accession>A0ABW6YBH1</accession>
<evidence type="ECO:0000256" key="1">
    <source>
        <dbReference type="SAM" id="MobiDB-lite"/>
    </source>
</evidence>
<dbReference type="Proteomes" id="UP001603013">
    <property type="component" value="Unassembled WGS sequence"/>
</dbReference>
<sequence length="301" mass="32236">MGIESDQLVFDYLSRVGDLAQQRHLPASARMRLVAALRGEIDRRRATHDGEGPSAVRGILEELGTPDEVVERASGAAPVKTLPEVPAVPKPRTEEAWPTSPHLAGTDEVGAADTEPDWWRTEAAPLPGDDLVPGFRGGVEIPELLEPPPREGEEPGEATEEEAAPRRGWKRLRVRKAAAVAAPESGRRLRVASPFLLLAALLLLGGALFGNLPALAAGWLLAYASRRLSRAEIRWAVVILPALAATSGAAWIWGRVEGRWGAPIAEGGEAMGAAISETWPWALKAAAVAAAVFLLWRTRRA</sequence>
<feature type="transmembrane region" description="Helical" evidence="2">
    <location>
        <begin position="233"/>
        <end position="253"/>
    </location>
</feature>
<feature type="region of interest" description="Disordered" evidence="1">
    <location>
        <begin position="141"/>
        <end position="166"/>
    </location>
</feature>
<evidence type="ECO:0000313" key="3">
    <source>
        <dbReference type="EMBL" id="MFF8276955.1"/>
    </source>
</evidence>
<reference evidence="3 4" key="1">
    <citation type="submission" date="2024-10" db="EMBL/GenBank/DDBJ databases">
        <title>The Natural Products Discovery Center: Release of the First 8490 Sequenced Strains for Exploring Actinobacteria Biosynthetic Diversity.</title>
        <authorList>
            <person name="Kalkreuter E."/>
            <person name="Kautsar S.A."/>
            <person name="Yang D."/>
            <person name="Bader C.D."/>
            <person name="Teijaro C.N."/>
            <person name="Fluegel L."/>
            <person name="Davis C.M."/>
            <person name="Simpson J.R."/>
            <person name="Lauterbach L."/>
            <person name="Steele A.D."/>
            <person name="Gui C."/>
            <person name="Meng S."/>
            <person name="Li G."/>
            <person name="Viehrig K."/>
            <person name="Ye F."/>
            <person name="Su P."/>
            <person name="Kiefer A.F."/>
            <person name="Nichols A."/>
            <person name="Cepeda A.J."/>
            <person name="Yan W."/>
            <person name="Fan B."/>
            <person name="Jiang Y."/>
            <person name="Adhikari A."/>
            <person name="Zheng C.-J."/>
            <person name="Schuster L."/>
            <person name="Cowan T.M."/>
            <person name="Smanski M.J."/>
            <person name="Chevrette M.G."/>
            <person name="De Carvalho L.P.S."/>
            <person name="Shen B."/>
        </authorList>
    </citation>
    <scope>NUCLEOTIDE SEQUENCE [LARGE SCALE GENOMIC DNA]</scope>
    <source>
        <strain evidence="3 4">NPDC015755</strain>
    </source>
</reference>
<feature type="transmembrane region" description="Helical" evidence="2">
    <location>
        <begin position="195"/>
        <end position="221"/>
    </location>
</feature>
<evidence type="ECO:0008006" key="5">
    <source>
        <dbReference type="Google" id="ProtNLM"/>
    </source>
</evidence>
<protein>
    <recommendedName>
        <fullName evidence="5">Integral membrane protein</fullName>
    </recommendedName>
</protein>
<dbReference type="RefSeq" id="WP_391934309.1">
    <property type="nucleotide sequence ID" value="NZ_JBIBSM010000005.1"/>
</dbReference>
<feature type="transmembrane region" description="Helical" evidence="2">
    <location>
        <begin position="278"/>
        <end position="296"/>
    </location>
</feature>
<name>A0ABW6YBH1_9ACTN</name>
<proteinExistence type="predicted"/>
<comment type="caution">
    <text evidence="3">The sequence shown here is derived from an EMBL/GenBank/DDBJ whole genome shotgun (WGS) entry which is preliminary data.</text>
</comment>
<organism evidence="3 4">
    <name type="scientific">Streptomyces lateritius</name>
    <dbReference type="NCBI Taxonomy" id="67313"/>
    <lineage>
        <taxon>Bacteria</taxon>
        <taxon>Bacillati</taxon>
        <taxon>Actinomycetota</taxon>
        <taxon>Actinomycetes</taxon>
        <taxon>Kitasatosporales</taxon>
        <taxon>Streptomycetaceae</taxon>
        <taxon>Streptomyces</taxon>
    </lineage>
</organism>